<reference evidence="2" key="1">
    <citation type="submission" date="2008-02" db="EMBL/GenBank/DDBJ databases">
        <authorList>
            <consortium name="The Broad Institute Genome Sequencing Platform"/>
            <person name="Fischbach M."/>
            <person name="Ward D."/>
            <person name="Young S."/>
            <person name="Jaffe D."/>
            <person name="Gnerre S."/>
            <person name="Berlin A."/>
            <person name="Heiman D."/>
            <person name="Hepburn T."/>
            <person name="Sykes S."/>
            <person name="Alvarado L."/>
            <person name="Kodira C.D."/>
            <person name="Straight P."/>
            <person name="Clardy J."/>
            <person name="Hung D."/>
            <person name="Kolter R."/>
            <person name="Mekalanos J."/>
            <person name="Walker S."/>
            <person name="Walsh C.T."/>
            <person name="Lander E."/>
            <person name="Galagan J."/>
            <person name="Nusbaum C."/>
            <person name="Birren B."/>
        </authorList>
    </citation>
    <scope>NUCLEOTIDE SEQUENCE [LARGE SCALE GENOMIC DNA]</scope>
    <source>
        <strain evidence="2">ATCC 25486 / DSM 40338 / CBS 914.69 / JCM 4507 / NBRC 13074 / NRRL 2958 / 5647</strain>
    </source>
</reference>
<accession>B5HIV6</accession>
<dbReference type="Pfam" id="PF19534">
    <property type="entry name" value="DUF6059"/>
    <property type="match status" value="1"/>
</dbReference>
<sequence>MMAARRWPVRVVRRCLRPVWQGLVACGGVYLAGESTRTAAQRPPLLLRPPVGHPERLRPDVPLTALERALLEEWQRAG</sequence>
<protein>
    <submittedName>
        <fullName evidence="1">Uncharacterized protein</fullName>
    </submittedName>
</protein>
<gene>
    <name evidence="1" type="ORF">SSDG_05093</name>
</gene>
<evidence type="ECO:0000313" key="1">
    <source>
        <dbReference type="EMBL" id="EDY66767.2"/>
    </source>
</evidence>
<keyword evidence="2" id="KW-1185">Reference proteome</keyword>
<reference evidence="2" key="2">
    <citation type="submission" date="2009-10" db="EMBL/GenBank/DDBJ databases">
        <title>The genome sequence of Streptomyces pristinaespiralis strain ATCC 25486.</title>
        <authorList>
            <consortium name="The Broad Institute Genome Sequencing Platform"/>
            <consortium name="Broad Institute Microbial Sequencing Center"/>
            <person name="Fischbach M."/>
            <person name="Godfrey P."/>
            <person name="Ward D."/>
            <person name="Young S."/>
            <person name="Zeng Q."/>
            <person name="Koehrsen M."/>
            <person name="Alvarado L."/>
            <person name="Berlin A.M."/>
            <person name="Bochicchio J."/>
            <person name="Borenstein D."/>
            <person name="Chapman S.B."/>
            <person name="Chen Z."/>
            <person name="Engels R."/>
            <person name="Freedman E."/>
            <person name="Gellesch M."/>
            <person name="Goldberg J."/>
            <person name="Griggs A."/>
            <person name="Gujja S."/>
            <person name="Heilman E.R."/>
            <person name="Heiman D.I."/>
            <person name="Hepburn T.A."/>
            <person name="Howarth C."/>
            <person name="Jen D."/>
            <person name="Larson L."/>
            <person name="Lewis B."/>
            <person name="Mehta T."/>
            <person name="Park D."/>
            <person name="Pearson M."/>
            <person name="Richards J."/>
            <person name="Roberts A."/>
            <person name="Saif S."/>
            <person name="Shea T.D."/>
            <person name="Shenoy N."/>
            <person name="Sisk P."/>
            <person name="Stolte C."/>
            <person name="Sykes S.N."/>
            <person name="Thomson T."/>
            <person name="Walk T."/>
            <person name="White J."/>
            <person name="Yandava C."/>
            <person name="Straight P."/>
            <person name="Clardy J."/>
            <person name="Hung D."/>
            <person name="Kolter R."/>
            <person name="Mekalanos J."/>
            <person name="Walker S."/>
            <person name="Walsh C.T."/>
            <person name="Wieland-Brown L.C."/>
            <person name="Haas B."/>
            <person name="Nusbaum C."/>
            <person name="Birren B."/>
        </authorList>
    </citation>
    <scope>NUCLEOTIDE SEQUENCE [LARGE SCALE GENOMIC DNA]</scope>
    <source>
        <strain evidence="2">ATCC 25486 / DSM 40338 / CBS 914.69 / JCM 4507 / NBRC 13074 / NRRL 2958 / 5647</strain>
    </source>
</reference>
<dbReference type="InterPro" id="IPR045701">
    <property type="entry name" value="DUF6059"/>
</dbReference>
<dbReference type="AlphaFoldDB" id="B5HIV6"/>
<dbReference type="HOGENOM" id="CLU_2620609_0_0_11"/>
<name>B5HIV6_STRE2</name>
<evidence type="ECO:0000313" key="2">
    <source>
        <dbReference type="Proteomes" id="UP000002805"/>
    </source>
</evidence>
<dbReference type="Proteomes" id="UP000002805">
    <property type="component" value="Chromosome"/>
</dbReference>
<organism evidence="1 2">
    <name type="scientific">Streptomyces pristinaespiralis (strain ATCC 25486 / DSM 40338 / CBS 914.69 / JCM 4507 / KCC S-0507 / NBRC 13074 / NRRL 2958 / 5647)</name>
    <dbReference type="NCBI Taxonomy" id="457429"/>
    <lineage>
        <taxon>Bacteria</taxon>
        <taxon>Bacillati</taxon>
        <taxon>Actinomycetota</taxon>
        <taxon>Actinomycetes</taxon>
        <taxon>Kitasatosporales</taxon>
        <taxon>Streptomycetaceae</taxon>
        <taxon>Streptomyces</taxon>
    </lineage>
</organism>
<proteinExistence type="predicted"/>
<dbReference type="EMBL" id="CM000950">
    <property type="protein sequence ID" value="EDY66767.2"/>
    <property type="molecule type" value="Genomic_DNA"/>
</dbReference>